<evidence type="ECO:0000313" key="1">
    <source>
        <dbReference type="EMBL" id="TWW08436.1"/>
    </source>
</evidence>
<sequence>MDANLGGPGYQNLLIRSRQEICFFGCGSVIDRLRASVHNSWWGGELPLSGYWGCKDVSDYETILGLILTAL</sequence>
<keyword evidence="2" id="KW-1185">Reference proteome</keyword>
<reference evidence="1 2" key="1">
    <citation type="submission" date="2019-08" db="EMBL/GenBank/DDBJ databases">
        <title>100 year-old enigma solved: identification of Planctomyces bekefii, the type genus and species of the phylum Planctomycetes.</title>
        <authorList>
            <person name="Svetlana D.N."/>
            <person name="Overmann J."/>
        </authorList>
    </citation>
    <scope>NUCLEOTIDE SEQUENCE [LARGE SCALE GENOMIC DNA]</scope>
    <source>
        <strain evidence="1">Phe10_nw2017</strain>
    </source>
</reference>
<dbReference type="EMBL" id="SRHE01000669">
    <property type="protein sequence ID" value="TWW08436.1"/>
    <property type="molecule type" value="Genomic_DNA"/>
</dbReference>
<protein>
    <submittedName>
        <fullName evidence="1">Uncharacterized protein</fullName>
    </submittedName>
</protein>
<organism evidence="1 2">
    <name type="scientific">Planctomyces bekefii</name>
    <dbReference type="NCBI Taxonomy" id="1653850"/>
    <lineage>
        <taxon>Bacteria</taxon>
        <taxon>Pseudomonadati</taxon>
        <taxon>Planctomycetota</taxon>
        <taxon>Planctomycetia</taxon>
        <taxon>Planctomycetales</taxon>
        <taxon>Planctomycetaceae</taxon>
        <taxon>Planctomyces</taxon>
    </lineage>
</organism>
<name>A0A5C6M127_9PLAN</name>
<comment type="caution">
    <text evidence="1">The sequence shown here is derived from an EMBL/GenBank/DDBJ whole genome shotgun (WGS) entry which is preliminary data.</text>
</comment>
<gene>
    <name evidence="1" type="ORF">E3A20_24330</name>
</gene>
<reference evidence="1 2" key="2">
    <citation type="submission" date="2019-08" db="EMBL/GenBank/DDBJ databases">
        <authorList>
            <person name="Henke P."/>
        </authorList>
    </citation>
    <scope>NUCLEOTIDE SEQUENCE [LARGE SCALE GENOMIC DNA]</scope>
    <source>
        <strain evidence="1">Phe10_nw2017</strain>
    </source>
</reference>
<accession>A0A5C6M127</accession>
<proteinExistence type="predicted"/>
<dbReference type="Proteomes" id="UP000321083">
    <property type="component" value="Unassembled WGS sequence"/>
</dbReference>
<evidence type="ECO:0000313" key="2">
    <source>
        <dbReference type="Proteomes" id="UP000321083"/>
    </source>
</evidence>
<dbReference type="AlphaFoldDB" id="A0A5C6M127"/>